<accession>A0A0A8YG30</accession>
<sequence length="39" mass="4466">MSTADRLDLLVLYRGCPTLTRIIISSPRLPMDIIHQVTR</sequence>
<organism evidence="1">
    <name type="scientific">Arundo donax</name>
    <name type="common">Giant reed</name>
    <name type="synonym">Donax arundinaceus</name>
    <dbReference type="NCBI Taxonomy" id="35708"/>
    <lineage>
        <taxon>Eukaryota</taxon>
        <taxon>Viridiplantae</taxon>
        <taxon>Streptophyta</taxon>
        <taxon>Embryophyta</taxon>
        <taxon>Tracheophyta</taxon>
        <taxon>Spermatophyta</taxon>
        <taxon>Magnoliopsida</taxon>
        <taxon>Liliopsida</taxon>
        <taxon>Poales</taxon>
        <taxon>Poaceae</taxon>
        <taxon>PACMAD clade</taxon>
        <taxon>Arundinoideae</taxon>
        <taxon>Arundineae</taxon>
        <taxon>Arundo</taxon>
    </lineage>
</organism>
<evidence type="ECO:0000313" key="1">
    <source>
        <dbReference type="EMBL" id="JAD24215.1"/>
    </source>
</evidence>
<reference evidence="1" key="2">
    <citation type="journal article" date="2015" name="Data Brief">
        <title>Shoot transcriptome of the giant reed, Arundo donax.</title>
        <authorList>
            <person name="Barrero R.A."/>
            <person name="Guerrero F.D."/>
            <person name="Moolhuijzen P."/>
            <person name="Goolsby J.A."/>
            <person name="Tidwell J."/>
            <person name="Bellgard S.E."/>
            <person name="Bellgard M.I."/>
        </authorList>
    </citation>
    <scope>NUCLEOTIDE SEQUENCE</scope>
    <source>
        <tissue evidence="1">Shoot tissue taken approximately 20 cm above the soil surface</tissue>
    </source>
</reference>
<name>A0A0A8YG30_ARUDO</name>
<reference evidence="1" key="1">
    <citation type="submission" date="2014-09" db="EMBL/GenBank/DDBJ databases">
        <authorList>
            <person name="Magalhaes I.L.F."/>
            <person name="Oliveira U."/>
            <person name="Santos F.R."/>
            <person name="Vidigal T.H.D.A."/>
            <person name="Brescovit A.D."/>
            <person name="Santos A.J."/>
        </authorList>
    </citation>
    <scope>NUCLEOTIDE SEQUENCE</scope>
    <source>
        <tissue evidence="1">Shoot tissue taken approximately 20 cm above the soil surface</tissue>
    </source>
</reference>
<protein>
    <submittedName>
        <fullName evidence="1">Uncharacterized protein</fullName>
    </submittedName>
</protein>
<dbReference type="AlphaFoldDB" id="A0A0A8YG30"/>
<proteinExistence type="predicted"/>
<dbReference type="EMBL" id="GBRH01273680">
    <property type="protein sequence ID" value="JAD24215.1"/>
    <property type="molecule type" value="Transcribed_RNA"/>
</dbReference>